<dbReference type="AlphaFoldDB" id="A0A023G1N9"/>
<protein>
    <submittedName>
        <fullName evidence="2">Putative secreted protein</fullName>
    </submittedName>
</protein>
<reference evidence="2" key="1">
    <citation type="submission" date="2014-03" db="EMBL/GenBank/DDBJ databases">
        <title>The sialotranscriptome of Amblyomma triste, Amblyomma parvum and Amblyomma cajennense ticks, uncovered by 454-based RNA-seq.</title>
        <authorList>
            <person name="Garcia G.R."/>
            <person name="Gardinassi L.G."/>
            <person name="Ribeiro J.M."/>
            <person name="Anatriello E."/>
            <person name="Ferreira B.R."/>
            <person name="Moreira H.N."/>
            <person name="Mafra C."/>
            <person name="Olegario M.M."/>
            <person name="Szabo P.J."/>
            <person name="Miranda-Santos I.K."/>
            <person name="Maruyama S.R."/>
        </authorList>
    </citation>
    <scope>NUCLEOTIDE SEQUENCE</scope>
    <source>
        <strain evidence="2">Mato Grasso do Sul</strain>
        <tissue evidence="2">Salivary glands</tissue>
    </source>
</reference>
<dbReference type="EMBL" id="GBBM01007861">
    <property type="protein sequence ID" value="JAC27557.1"/>
    <property type="molecule type" value="mRNA"/>
</dbReference>
<feature type="chain" id="PRO_5001520431" evidence="1">
    <location>
        <begin position="22"/>
        <end position="95"/>
    </location>
</feature>
<name>A0A023G1N9_AMBTT</name>
<feature type="signal peptide" evidence="1">
    <location>
        <begin position="1"/>
        <end position="21"/>
    </location>
</feature>
<keyword evidence="1" id="KW-0732">Signal</keyword>
<accession>A0A023G1N9</accession>
<evidence type="ECO:0000313" key="2">
    <source>
        <dbReference type="EMBL" id="JAC27557.1"/>
    </source>
</evidence>
<evidence type="ECO:0000256" key="1">
    <source>
        <dbReference type="SAM" id="SignalP"/>
    </source>
</evidence>
<proteinExistence type="evidence at transcript level"/>
<organism evidence="2">
    <name type="scientific">Amblyomma triste</name>
    <name type="common">Neotropical tick</name>
    <dbReference type="NCBI Taxonomy" id="251400"/>
    <lineage>
        <taxon>Eukaryota</taxon>
        <taxon>Metazoa</taxon>
        <taxon>Ecdysozoa</taxon>
        <taxon>Arthropoda</taxon>
        <taxon>Chelicerata</taxon>
        <taxon>Arachnida</taxon>
        <taxon>Acari</taxon>
        <taxon>Parasitiformes</taxon>
        <taxon>Ixodida</taxon>
        <taxon>Ixodoidea</taxon>
        <taxon>Ixodidae</taxon>
        <taxon>Amblyomminae</taxon>
        <taxon>Amblyomma</taxon>
    </lineage>
</organism>
<sequence length="95" mass="10880">MGKIIFCFFALTLLAIAFGAADQRCSSEYRVDDECDSDQDRIGYIFHFHKSDKKCYRGEYCDEIATTKFFTDMKTCKETCKAREDSEEGGLGLED</sequence>